<evidence type="ECO:0000256" key="1">
    <source>
        <dbReference type="ARBA" id="ARBA00022536"/>
    </source>
</evidence>
<reference evidence="6 8" key="1">
    <citation type="submission" date="2008-03" db="EMBL/GenBank/DDBJ databases">
        <title>Annotation of Ixodes scapularis.</title>
        <authorList>
            <consortium name="Ixodes scapularis Genome Project Consortium"/>
            <person name="Caler E."/>
            <person name="Hannick L.I."/>
            <person name="Bidwell S."/>
            <person name="Joardar V."/>
            <person name="Thiagarajan M."/>
            <person name="Amedeo P."/>
            <person name="Galinsky K.J."/>
            <person name="Schobel S."/>
            <person name="Inman J."/>
            <person name="Hostetler J."/>
            <person name="Miller J."/>
            <person name="Hammond M."/>
            <person name="Megy K."/>
            <person name="Lawson D."/>
            <person name="Kodira C."/>
            <person name="Sutton G."/>
            <person name="Meyer J."/>
            <person name="Hill C.A."/>
            <person name="Birren B."/>
            <person name="Nene V."/>
            <person name="Collins F."/>
            <person name="Alarcon-Chaidez F."/>
            <person name="Wikel S."/>
            <person name="Strausberg R."/>
        </authorList>
    </citation>
    <scope>NUCLEOTIDE SEQUENCE [LARGE SCALE GENOMIC DNA]</scope>
    <source>
        <strain evidence="8">Wikel</strain>
        <strain evidence="6">Wikel colony</strain>
    </source>
</reference>
<name>B7QH91_IXOSC</name>
<keyword evidence="2" id="KW-0677">Repeat</keyword>
<dbReference type="HOGENOM" id="CLU_1940441_0_0_1"/>
<comment type="caution">
    <text evidence="4">Lacks conserved residue(s) required for the propagation of feature annotation.</text>
</comment>
<dbReference type="PANTHER" id="PTHR24049">
    <property type="entry name" value="CRUMBS FAMILY MEMBER"/>
    <property type="match status" value="1"/>
</dbReference>
<dbReference type="InterPro" id="IPR051022">
    <property type="entry name" value="Notch_Cell-Fate_Det"/>
</dbReference>
<sequence>MATANVSLSHDGQLSGQLYSSRNSSRQLDVVLFDECDRETNVRLEVTVLACPCLNGGTCETWSTPEAPVYDAVYCTCLRDFTGRRCEVLVNPCYSNPCFNGRCIAQSSGIFHCACPEDTTGERSVFHRGD</sequence>
<proteinExistence type="predicted"/>
<gene>
    <name evidence="6" type="ORF">IscW_ISCW013822</name>
</gene>
<dbReference type="EnsemblMetazoa" id="ISCW013822-RA">
    <property type="protein sequence ID" value="ISCW013822-PA"/>
    <property type="gene ID" value="ISCW013822"/>
</dbReference>
<dbReference type="AlphaFoldDB" id="B7QH91"/>
<dbReference type="InterPro" id="IPR000742">
    <property type="entry name" value="EGF"/>
</dbReference>
<evidence type="ECO:0000256" key="3">
    <source>
        <dbReference type="ARBA" id="ARBA00023157"/>
    </source>
</evidence>
<dbReference type="PROSITE" id="PS50026">
    <property type="entry name" value="EGF_3"/>
    <property type="match status" value="1"/>
</dbReference>
<evidence type="ECO:0000313" key="6">
    <source>
        <dbReference type="EMBL" id="EEC18213.1"/>
    </source>
</evidence>
<reference evidence="7" key="2">
    <citation type="submission" date="2020-05" db="UniProtKB">
        <authorList>
            <consortium name="EnsemblMetazoa"/>
        </authorList>
    </citation>
    <scope>IDENTIFICATION</scope>
    <source>
        <strain evidence="7">wikel</strain>
    </source>
</reference>
<accession>B7QH91</accession>
<dbReference type="VEuPathDB" id="VectorBase:ISCI013822"/>
<dbReference type="PROSITE" id="PS00022">
    <property type="entry name" value="EGF_1"/>
    <property type="match status" value="1"/>
</dbReference>
<dbReference type="InParanoid" id="B7QH91"/>
<dbReference type="OrthoDB" id="10266706at2759"/>
<evidence type="ECO:0000313" key="7">
    <source>
        <dbReference type="EnsemblMetazoa" id="ISCW013822-PA"/>
    </source>
</evidence>
<dbReference type="SMART" id="SM00181">
    <property type="entry name" value="EGF"/>
    <property type="match status" value="2"/>
</dbReference>
<keyword evidence="1 4" id="KW-0245">EGF-like domain</keyword>
<dbReference type="VEuPathDB" id="VectorBase:ISCP_002822"/>
<evidence type="ECO:0000256" key="4">
    <source>
        <dbReference type="PROSITE-ProRule" id="PRU00076"/>
    </source>
</evidence>
<keyword evidence="8" id="KW-1185">Reference proteome</keyword>
<evidence type="ECO:0000256" key="2">
    <source>
        <dbReference type="ARBA" id="ARBA00022737"/>
    </source>
</evidence>
<dbReference type="EMBL" id="ABJB010785347">
    <property type="status" value="NOT_ANNOTATED_CDS"/>
    <property type="molecule type" value="Genomic_DNA"/>
</dbReference>
<feature type="domain" description="EGF-like" evidence="5">
    <location>
        <begin position="89"/>
        <end position="125"/>
    </location>
</feature>
<dbReference type="PaxDb" id="6945-B7QH91"/>
<feature type="disulfide bond" evidence="4">
    <location>
        <begin position="93"/>
        <end position="103"/>
    </location>
</feature>
<dbReference type="VEuPathDB" id="VectorBase:ISCW013822"/>
<keyword evidence="3 4" id="KW-1015">Disulfide bond</keyword>
<dbReference type="EMBL" id="DS937773">
    <property type="protein sequence ID" value="EEC18213.1"/>
    <property type="molecule type" value="Genomic_DNA"/>
</dbReference>
<organism>
    <name type="scientific">Ixodes scapularis</name>
    <name type="common">Black-legged tick</name>
    <name type="synonym">Deer tick</name>
    <dbReference type="NCBI Taxonomy" id="6945"/>
    <lineage>
        <taxon>Eukaryota</taxon>
        <taxon>Metazoa</taxon>
        <taxon>Ecdysozoa</taxon>
        <taxon>Arthropoda</taxon>
        <taxon>Chelicerata</taxon>
        <taxon>Arachnida</taxon>
        <taxon>Acari</taxon>
        <taxon>Parasitiformes</taxon>
        <taxon>Ixodida</taxon>
        <taxon>Ixodoidea</taxon>
        <taxon>Ixodidae</taxon>
        <taxon>Ixodinae</taxon>
        <taxon>Ixodes</taxon>
    </lineage>
</organism>
<dbReference type="SUPFAM" id="SSF57196">
    <property type="entry name" value="EGF/Laminin"/>
    <property type="match status" value="2"/>
</dbReference>
<dbReference type="STRING" id="6945.B7QH91"/>
<protein>
    <recommendedName>
        <fullName evidence="5">EGF-like domain-containing protein</fullName>
    </recommendedName>
</protein>
<evidence type="ECO:0000259" key="5">
    <source>
        <dbReference type="PROSITE" id="PS50026"/>
    </source>
</evidence>
<dbReference type="EMBL" id="ABJB010994966">
    <property type="status" value="NOT_ANNOTATED_CDS"/>
    <property type="molecule type" value="Genomic_DNA"/>
</dbReference>
<dbReference type="Gene3D" id="2.10.25.10">
    <property type="entry name" value="Laminin"/>
    <property type="match status" value="2"/>
</dbReference>
<dbReference type="Proteomes" id="UP000001555">
    <property type="component" value="Unassembled WGS sequence"/>
</dbReference>
<evidence type="ECO:0000313" key="8">
    <source>
        <dbReference type="Proteomes" id="UP000001555"/>
    </source>
</evidence>